<name>A0A917EKF8_9RHOB</name>
<reference evidence="2" key="1">
    <citation type="journal article" date="2014" name="Int. J. Syst. Evol. Microbiol.">
        <title>Complete genome sequence of Corynebacterium casei LMG S-19264T (=DSM 44701T), isolated from a smear-ripened cheese.</title>
        <authorList>
            <consortium name="US DOE Joint Genome Institute (JGI-PGF)"/>
            <person name="Walter F."/>
            <person name="Albersmeier A."/>
            <person name="Kalinowski J."/>
            <person name="Ruckert C."/>
        </authorList>
    </citation>
    <scope>NUCLEOTIDE SEQUENCE</scope>
    <source>
        <strain evidence="2">CGMCC 1.16012</strain>
    </source>
</reference>
<reference evidence="2" key="2">
    <citation type="submission" date="2020-09" db="EMBL/GenBank/DDBJ databases">
        <authorList>
            <person name="Sun Q."/>
            <person name="Zhou Y."/>
        </authorList>
    </citation>
    <scope>NUCLEOTIDE SEQUENCE</scope>
    <source>
        <strain evidence="2">CGMCC 1.16012</strain>
    </source>
</reference>
<evidence type="ECO:0000313" key="2">
    <source>
        <dbReference type="EMBL" id="GGE54639.1"/>
    </source>
</evidence>
<protein>
    <submittedName>
        <fullName evidence="2">Uncharacterized protein</fullName>
    </submittedName>
</protein>
<comment type="caution">
    <text evidence="2">The sequence shown here is derived from an EMBL/GenBank/DDBJ whole genome shotgun (WGS) entry which is preliminary data.</text>
</comment>
<dbReference type="EMBL" id="BMKN01000002">
    <property type="protein sequence ID" value="GGE54639.1"/>
    <property type="molecule type" value="Genomic_DNA"/>
</dbReference>
<organism evidence="2 3">
    <name type="scientific">Actibacterium pelagium</name>
    <dbReference type="NCBI Taxonomy" id="2029103"/>
    <lineage>
        <taxon>Bacteria</taxon>
        <taxon>Pseudomonadati</taxon>
        <taxon>Pseudomonadota</taxon>
        <taxon>Alphaproteobacteria</taxon>
        <taxon>Rhodobacterales</taxon>
        <taxon>Roseobacteraceae</taxon>
        <taxon>Actibacterium</taxon>
    </lineage>
</organism>
<evidence type="ECO:0000256" key="1">
    <source>
        <dbReference type="SAM" id="SignalP"/>
    </source>
</evidence>
<evidence type="ECO:0000313" key="3">
    <source>
        <dbReference type="Proteomes" id="UP000606730"/>
    </source>
</evidence>
<gene>
    <name evidence="2" type="ORF">GCM10011517_22860</name>
</gene>
<keyword evidence="1" id="KW-0732">Signal</keyword>
<feature type="signal peptide" evidence="1">
    <location>
        <begin position="1"/>
        <end position="21"/>
    </location>
</feature>
<accession>A0A917EKF8</accession>
<proteinExistence type="predicted"/>
<keyword evidence="3" id="KW-1185">Reference proteome</keyword>
<sequence length="184" mass="20579">MRKYVILSFVISHLFSGPVFSDALSGTKVVSLVAGDGTKVAIGSVEFQPSGDVTSYRLTFDQAPFAHHFLSMRPFKCVEGPQKYWCLVPYPYEIRREVTEGDLTDLEYDLLFIWKGAAEYGINMWNGVYYDLVIEGDRITGSLRELDMDTLSAPPAPGNFRPLSADILHEADPDSHWLPGVVIE</sequence>
<feature type="chain" id="PRO_5036905053" evidence="1">
    <location>
        <begin position="22"/>
        <end position="184"/>
    </location>
</feature>
<dbReference type="Proteomes" id="UP000606730">
    <property type="component" value="Unassembled WGS sequence"/>
</dbReference>
<dbReference type="AlphaFoldDB" id="A0A917EKF8"/>